<evidence type="ECO:0000313" key="3">
    <source>
        <dbReference type="Proteomes" id="UP000326396"/>
    </source>
</evidence>
<comment type="caution">
    <text evidence="2">The sequence shown here is derived from an EMBL/GenBank/DDBJ whole genome shotgun (WGS) entry which is preliminary data.</text>
</comment>
<evidence type="ECO:0000256" key="1">
    <source>
        <dbReference type="SAM" id="MobiDB-lite"/>
    </source>
</evidence>
<accession>A0A5N6N5T3</accession>
<dbReference type="Proteomes" id="UP000326396">
    <property type="component" value="Linkage Group LG3"/>
</dbReference>
<sequence length="159" mass="18309">MVNVGENRARNEVTDCPETRNEDKNRKMDENHLGRVILLVPVTRDLATVRHQVSSSSPVLNVLPFWADMHVVKLLYENDLNLIMIRHRPRSRRKCVMKVPAAVGYNMRTAVKGAAYAYDGLNDLNHVMMYVKKSCTGRLEAYPEDYPGIIWHKLAMYKP</sequence>
<reference evidence="2 3" key="1">
    <citation type="submission" date="2019-05" db="EMBL/GenBank/DDBJ databases">
        <title>Mikania micrantha, genome provides insights into the molecular mechanism of rapid growth.</title>
        <authorList>
            <person name="Liu B."/>
        </authorList>
    </citation>
    <scope>NUCLEOTIDE SEQUENCE [LARGE SCALE GENOMIC DNA]</scope>
    <source>
        <strain evidence="2">NLD-2019</strain>
        <tissue evidence="2">Leaf</tissue>
    </source>
</reference>
<name>A0A5N6N5T3_9ASTR</name>
<gene>
    <name evidence="2" type="ORF">E3N88_25675</name>
</gene>
<feature type="compositionally biased region" description="Basic and acidic residues" evidence="1">
    <location>
        <begin position="7"/>
        <end position="26"/>
    </location>
</feature>
<organism evidence="2 3">
    <name type="scientific">Mikania micrantha</name>
    <name type="common">bitter vine</name>
    <dbReference type="NCBI Taxonomy" id="192012"/>
    <lineage>
        <taxon>Eukaryota</taxon>
        <taxon>Viridiplantae</taxon>
        <taxon>Streptophyta</taxon>
        <taxon>Embryophyta</taxon>
        <taxon>Tracheophyta</taxon>
        <taxon>Spermatophyta</taxon>
        <taxon>Magnoliopsida</taxon>
        <taxon>eudicotyledons</taxon>
        <taxon>Gunneridae</taxon>
        <taxon>Pentapetalae</taxon>
        <taxon>asterids</taxon>
        <taxon>campanulids</taxon>
        <taxon>Asterales</taxon>
        <taxon>Asteraceae</taxon>
        <taxon>Asteroideae</taxon>
        <taxon>Heliantheae alliance</taxon>
        <taxon>Eupatorieae</taxon>
        <taxon>Mikania</taxon>
    </lineage>
</organism>
<dbReference type="AlphaFoldDB" id="A0A5N6N5T3"/>
<dbReference type="EMBL" id="SZYD01000013">
    <property type="protein sequence ID" value="KAD4385507.1"/>
    <property type="molecule type" value="Genomic_DNA"/>
</dbReference>
<proteinExistence type="predicted"/>
<dbReference type="OrthoDB" id="2410195at2759"/>
<keyword evidence="3" id="KW-1185">Reference proteome</keyword>
<protein>
    <submittedName>
        <fullName evidence="2">Uncharacterized protein</fullName>
    </submittedName>
</protein>
<feature type="region of interest" description="Disordered" evidence="1">
    <location>
        <begin position="1"/>
        <end position="26"/>
    </location>
</feature>
<evidence type="ECO:0000313" key="2">
    <source>
        <dbReference type="EMBL" id="KAD4385507.1"/>
    </source>
</evidence>